<dbReference type="GeneID" id="41970007"/>
<evidence type="ECO:0008006" key="4">
    <source>
        <dbReference type="Google" id="ProtNLM"/>
    </source>
</evidence>
<dbReference type="PANTHER" id="PTHR37488:SF2">
    <property type="entry name" value="DUF1275 DOMAIN-CONTAINING PROTEIN"/>
    <property type="match status" value="1"/>
</dbReference>
<keyword evidence="1" id="KW-0812">Transmembrane</keyword>
<dbReference type="OrthoDB" id="5222948at2759"/>
<organism evidence="2 3">
    <name type="scientific">Thyridium curvatum</name>
    <dbReference type="NCBI Taxonomy" id="1093900"/>
    <lineage>
        <taxon>Eukaryota</taxon>
        <taxon>Fungi</taxon>
        <taxon>Dikarya</taxon>
        <taxon>Ascomycota</taxon>
        <taxon>Pezizomycotina</taxon>
        <taxon>Sordariomycetes</taxon>
        <taxon>Sordariomycetidae</taxon>
        <taxon>Thyridiales</taxon>
        <taxon>Thyridiaceae</taxon>
        <taxon>Thyridium</taxon>
    </lineage>
</organism>
<dbReference type="EMBL" id="SKBQ01000010">
    <property type="protein sequence ID" value="TPX18703.1"/>
    <property type="molecule type" value="Genomic_DNA"/>
</dbReference>
<evidence type="ECO:0000313" key="3">
    <source>
        <dbReference type="Proteomes" id="UP000319257"/>
    </source>
</evidence>
<evidence type="ECO:0000313" key="2">
    <source>
        <dbReference type="EMBL" id="TPX18703.1"/>
    </source>
</evidence>
<keyword evidence="3" id="KW-1185">Reference proteome</keyword>
<proteinExistence type="predicted"/>
<dbReference type="Pfam" id="PF06912">
    <property type="entry name" value="DUF1275"/>
    <property type="match status" value="1"/>
</dbReference>
<reference evidence="2 3" key="1">
    <citation type="submission" date="2019-06" db="EMBL/GenBank/DDBJ databases">
        <title>Draft genome sequence of the filamentous fungus Phialemoniopsis curvata isolated from diesel fuel.</title>
        <authorList>
            <person name="Varaljay V.A."/>
            <person name="Lyon W.J."/>
            <person name="Crouch A.L."/>
            <person name="Drake C.E."/>
            <person name="Hollomon J.M."/>
            <person name="Nadeau L.J."/>
            <person name="Nunn H.S."/>
            <person name="Stevenson B.S."/>
            <person name="Bojanowski C.L."/>
            <person name="Crookes-Goodson W.J."/>
        </authorList>
    </citation>
    <scope>NUCLEOTIDE SEQUENCE [LARGE SCALE GENOMIC DNA]</scope>
    <source>
        <strain evidence="2 3">D216</strain>
    </source>
</reference>
<sequence length="170" mass="18170">MGARLNTLREYLQDSVQDGEEERVFVDIELLALSFATGIQDAISYPDYHCFASNQTGNTVLLALAAADVGTDLFNTANTCLSLGVFLGGCFTMGQIGNAVGARKRWWLVLTNLFSTALMFVAAGIQYAMPVDVSGPRALGVITLLAFSSAAQVAMARPLNVPQITTVSRE</sequence>
<feature type="transmembrane region" description="Helical" evidence="1">
    <location>
        <begin position="135"/>
        <end position="155"/>
    </location>
</feature>
<dbReference type="RefSeq" id="XP_031000414.1">
    <property type="nucleotide sequence ID" value="XM_031136763.1"/>
</dbReference>
<dbReference type="Proteomes" id="UP000319257">
    <property type="component" value="Unassembled WGS sequence"/>
</dbReference>
<accession>A0A507BGT1</accession>
<dbReference type="PANTHER" id="PTHR37488">
    <property type="entry name" value="DUF1275 DOMAIN-CONTAINING PROTEIN"/>
    <property type="match status" value="1"/>
</dbReference>
<comment type="caution">
    <text evidence="2">The sequence shown here is derived from an EMBL/GenBank/DDBJ whole genome shotgun (WGS) entry which is preliminary data.</text>
</comment>
<keyword evidence="1" id="KW-1133">Transmembrane helix</keyword>
<protein>
    <recommendedName>
        <fullName evidence="4">DUF1275 domain-containing protein</fullName>
    </recommendedName>
</protein>
<feature type="transmembrane region" description="Helical" evidence="1">
    <location>
        <begin position="106"/>
        <end position="129"/>
    </location>
</feature>
<dbReference type="AlphaFoldDB" id="A0A507BGT1"/>
<gene>
    <name evidence="2" type="ORF">E0L32_002560</name>
</gene>
<dbReference type="InterPro" id="IPR010699">
    <property type="entry name" value="DUF1275"/>
</dbReference>
<evidence type="ECO:0000256" key="1">
    <source>
        <dbReference type="SAM" id="Phobius"/>
    </source>
</evidence>
<name>A0A507BGT1_9PEZI</name>
<keyword evidence="1" id="KW-0472">Membrane</keyword>
<dbReference type="InParanoid" id="A0A507BGT1"/>